<proteinExistence type="predicted"/>
<feature type="compositionally biased region" description="Basic and acidic residues" evidence="1">
    <location>
        <begin position="78"/>
        <end position="95"/>
    </location>
</feature>
<keyword evidence="3" id="KW-1185">Reference proteome</keyword>
<gene>
    <name evidence="2" type="ORF">OSB1V03_LOCUS22816</name>
</gene>
<dbReference type="AlphaFoldDB" id="A0A7R9LYN2"/>
<accession>A0A7R9LYN2</accession>
<organism evidence="2">
    <name type="scientific">Medioppia subpectinata</name>
    <dbReference type="NCBI Taxonomy" id="1979941"/>
    <lineage>
        <taxon>Eukaryota</taxon>
        <taxon>Metazoa</taxon>
        <taxon>Ecdysozoa</taxon>
        <taxon>Arthropoda</taxon>
        <taxon>Chelicerata</taxon>
        <taxon>Arachnida</taxon>
        <taxon>Acari</taxon>
        <taxon>Acariformes</taxon>
        <taxon>Sarcoptiformes</taxon>
        <taxon>Oribatida</taxon>
        <taxon>Brachypylina</taxon>
        <taxon>Oppioidea</taxon>
        <taxon>Oppiidae</taxon>
        <taxon>Medioppia</taxon>
    </lineage>
</organism>
<evidence type="ECO:0000256" key="1">
    <source>
        <dbReference type="SAM" id="MobiDB-lite"/>
    </source>
</evidence>
<feature type="compositionally biased region" description="Basic and acidic residues" evidence="1">
    <location>
        <begin position="120"/>
        <end position="142"/>
    </location>
</feature>
<feature type="region of interest" description="Disordered" evidence="1">
    <location>
        <begin position="1"/>
        <end position="142"/>
    </location>
</feature>
<evidence type="ECO:0000313" key="3">
    <source>
        <dbReference type="Proteomes" id="UP000759131"/>
    </source>
</evidence>
<feature type="compositionally biased region" description="Basic and acidic residues" evidence="1">
    <location>
        <begin position="30"/>
        <end position="71"/>
    </location>
</feature>
<protein>
    <submittedName>
        <fullName evidence="2">Uncharacterized protein</fullName>
    </submittedName>
</protein>
<reference evidence="2" key="1">
    <citation type="submission" date="2020-11" db="EMBL/GenBank/DDBJ databases">
        <authorList>
            <person name="Tran Van P."/>
        </authorList>
    </citation>
    <scope>NUCLEOTIDE SEQUENCE</scope>
</reference>
<name>A0A7R9LYN2_9ACAR</name>
<sequence length="142" mass="15637">MRTRSGQKYTEEGGSEAPKPVATQPTKTPKRTETTTKKETTAKKKAVKDSEPKTESKKSEPKSESRSESAPKRSRRAAVAEEEKPTTSAVKEKRGTRSARNAEPVVEAIVEPMRKSRRGKAAEEKSEAPKVEKSVAKKANEK</sequence>
<dbReference type="EMBL" id="OC906197">
    <property type="protein sequence ID" value="CAD7650360.1"/>
    <property type="molecule type" value="Genomic_DNA"/>
</dbReference>
<dbReference type="EMBL" id="CAJPIZ010051622">
    <property type="protein sequence ID" value="CAG2122871.1"/>
    <property type="molecule type" value="Genomic_DNA"/>
</dbReference>
<feature type="non-terminal residue" evidence="2">
    <location>
        <position position="1"/>
    </location>
</feature>
<dbReference type="Proteomes" id="UP000759131">
    <property type="component" value="Unassembled WGS sequence"/>
</dbReference>
<evidence type="ECO:0000313" key="2">
    <source>
        <dbReference type="EMBL" id="CAD7650360.1"/>
    </source>
</evidence>